<comment type="caution">
    <text evidence="1">The sequence shown here is derived from an EMBL/GenBank/DDBJ whole genome shotgun (WGS) entry which is preliminary data.</text>
</comment>
<evidence type="ECO:0000313" key="1">
    <source>
        <dbReference type="EMBL" id="MCL2893209.1"/>
    </source>
</evidence>
<reference evidence="1 2" key="1">
    <citation type="submission" date="2022-02" db="EMBL/GenBank/DDBJ databases">
        <title>Description of Brenneria tiliae sp. nov. isolated from symptomatic Tilia x moltkei and Tilia x europaea trees in the UK.</title>
        <authorList>
            <person name="Kile H."/>
        </authorList>
    </citation>
    <scope>NUCLEOTIDE SEQUENCE [LARGE SCALE GENOMIC DNA]</scope>
    <source>
        <strain evidence="1 2">MC1SB4.1</strain>
    </source>
</reference>
<evidence type="ECO:0008006" key="3">
    <source>
        <dbReference type="Google" id="ProtNLM"/>
    </source>
</evidence>
<sequence>MVYHNAKNLNKKGQPPIFHCKDKFSFKEMLRLGANINHQDNEGKSLIFYYQQEDVIKEILNSDINFSIKDNNGRNFLSYSLFSHYPDLIMEYRNKFDFNSVILSEVFTNSAYLCGKLIEQGFDITLENDISLGYPPERNKTELKKLIKILLDISDIDNKDIRFYFTPYYVQPVRKFFTLRNLYNISSKG</sequence>
<dbReference type="SUPFAM" id="SSF48403">
    <property type="entry name" value="Ankyrin repeat"/>
    <property type="match status" value="1"/>
</dbReference>
<accession>A0ABT0MVI5</accession>
<gene>
    <name evidence="1" type="ORF">MFP26_10995</name>
</gene>
<dbReference type="EMBL" id="JAKPBZ010000110">
    <property type="protein sequence ID" value="MCL2893209.1"/>
    <property type="molecule type" value="Genomic_DNA"/>
</dbReference>
<dbReference type="Gene3D" id="1.25.40.20">
    <property type="entry name" value="Ankyrin repeat-containing domain"/>
    <property type="match status" value="1"/>
</dbReference>
<evidence type="ECO:0000313" key="2">
    <source>
        <dbReference type="Proteomes" id="UP001203069"/>
    </source>
</evidence>
<dbReference type="InterPro" id="IPR036770">
    <property type="entry name" value="Ankyrin_rpt-contain_sf"/>
</dbReference>
<dbReference type="RefSeq" id="WP_249244732.1">
    <property type="nucleotide sequence ID" value="NZ_JAKPBZ010000110.1"/>
</dbReference>
<name>A0ABT0MVI5_9GAMM</name>
<keyword evidence="2" id="KW-1185">Reference proteome</keyword>
<proteinExistence type="predicted"/>
<dbReference type="Proteomes" id="UP001203069">
    <property type="component" value="Unassembled WGS sequence"/>
</dbReference>
<protein>
    <recommendedName>
        <fullName evidence="3">Ankyrin repeat domain-containing protein</fullName>
    </recommendedName>
</protein>
<organism evidence="1 2">
    <name type="scientific">Brenneria tiliae</name>
    <dbReference type="NCBI Taxonomy" id="2914984"/>
    <lineage>
        <taxon>Bacteria</taxon>
        <taxon>Pseudomonadati</taxon>
        <taxon>Pseudomonadota</taxon>
        <taxon>Gammaproteobacteria</taxon>
        <taxon>Enterobacterales</taxon>
        <taxon>Pectobacteriaceae</taxon>
        <taxon>Brenneria</taxon>
    </lineage>
</organism>